<dbReference type="EMBL" id="CAOQHR010000004">
    <property type="protein sequence ID" value="CAI6333913.1"/>
    <property type="molecule type" value="Genomic_DNA"/>
</dbReference>
<dbReference type="AlphaFoldDB" id="A0A9W4UGJ9"/>
<protein>
    <submittedName>
        <fullName evidence="1">Uncharacterized protein</fullName>
    </submittedName>
</protein>
<reference evidence="1" key="1">
    <citation type="submission" date="2023-01" db="EMBL/GenBank/DDBJ databases">
        <authorList>
            <person name="Van Ghelder C."/>
            <person name="Rancurel C."/>
        </authorList>
    </citation>
    <scope>NUCLEOTIDE SEQUENCE</scope>
    <source>
        <strain evidence="1">CNCM I-4278</strain>
    </source>
</reference>
<keyword evidence="2" id="KW-1185">Reference proteome</keyword>
<sequence length="81" mass="8876">MKQMYVLCVVNPEEIRVQDRLNDSGNNGDGVVKARRLSEIPVEPIGDVQSTVRSESEKIVGGDRLCLPGSLEHEELGKNGN</sequence>
<name>A0A9W4UGJ9_9PLEO</name>
<proteinExistence type="predicted"/>
<organism evidence="1 2">
    <name type="scientific">Periconia digitata</name>
    <dbReference type="NCBI Taxonomy" id="1303443"/>
    <lineage>
        <taxon>Eukaryota</taxon>
        <taxon>Fungi</taxon>
        <taxon>Dikarya</taxon>
        <taxon>Ascomycota</taxon>
        <taxon>Pezizomycotina</taxon>
        <taxon>Dothideomycetes</taxon>
        <taxon>Pleosporomycetidae</taxon>
        <taxon>Pleosporales</taxon>
        <taxon>Massarineae</taxon>
        <taxon>Periconiaceae</taxon>
        <taxon>Periconia</taxon>
    </lineage>
</organism>
<accession>A0A9W4UGJ9</accession>
<gene>
    <name evidence="1" type="ORF">PDIGIT_LOCUS6965</name>
</gene>
<evidence type="ECO:0000313" key="1">
    <source>
        <dbReference type="EMBL" id="CAI6333913.1"/>
    </source>
</evidence>
<comment type="caution">
    <text evidence="1">The sequence shown here is derived from an EMBL/GenBank/DDBJ whole genome shotgun (WGS) entry which is preliminary data.</text>
</comment>
<dbReference type="Proteomes" id="UP001152607">
    <property type="component" value="Unassembled WGS sequence"/>
</dbReference>
<evidence type="ECO:0000313" key="2">
    <source>
        <dbReference type="Proteomes" id="UP001152607"/>
    </source>
</evidence>